<feature type="non-terminal residue" evidence="2">
    <location>
        <position position="178"/>
    </location>
</feature>
<sequence length="178" mass="19063">ENPRPAHHRSSVVGRLHWLQTGPAHVAGRHPGLRAGHYPGLQAHGPGPRPAQAVLCQQQPVPAVHCLCGHLLSHHPARQQAGAAAPQIHPVHADRVVRQHGGSPGGRVYVGLRRKRVPVAGVCRRRQTAQRHHRPDVPLPGGGAHCPGGHHQSFQPGADGQRPAALPPKRHPASNERM</sequence>
<protein>
    <submittedName>
        <fullName evidence="2">Uncharacterized protein</fullName>
    </submittedName>
</protein>
<organism evidence="2">
    <name type="scientific">uncultured Cytophagales bacterium</name>
    <dbReference type="NCBI Taxonomy" id="158755"/>
    <lineage>
        <taxon>Bacteria</taxon>
        <taxon>Pseudomonadati</taxon>
        <taxon>Bacteroidota</taxon>
        <taxon>Sphingobacteriia</taxon>
        <taxon>Sphingobacteriales</taxon>
        <taxon>environmental samples</taxon>
    </lineage>
</organism>
<name>A0A6J4IVI0_9SPHI</name>
<dbReference type="EMBL" id="CADCTQ010000230">
    <property type="protein sequence ID" value="CAA9263195.1"/>
    <property type="molecule type" value="Genomic_DNA"/>
</dbReference>
<gene>
    <name evidence="2" type="ORF">AVDCRST_MAG56-2652</name>
</gene>
<evidence type="ECO:0000256" key="1">
    <source>
        <dbReference type="SAM" id="MobiDB-lite"/>
    </source>
</evidence>
<accession>A0A6J4IVI0</accession>
<dbReference type="AlphaFoldDB" id="A0A6J4IVI0"/>
<evidence type="ECO:0000313" key="2">
    <source>
        <dbReference type="EMBL" id="CAA9263195.1"/>
    </source>
</evidence>
<feature type="compositionally biased region" description="Basic residues" evidence="1">
    <location>
        <begin position="124"/>
        <end position="134"/>
    </location>
</feature>
<proteinExistence type="predicted"/>
<feature type="non-terminal residue" evidence="2">
    <location>
        <position position="1"/>
    </location>
</feature>
<reference evidence="2" key="1">
    <citation type="submission" date="2020-02" db="EMBL/GenBank/DDBJ databases">
        <authorList>
            <person name="Meier V. D."/>
        </authorList>
    </citation>
    <scope>NUCLEOTIDE SEQUENCE</scope>
    <source>
        <strain evidence="2">AVDCRST_MAG56</strain>
    </source>
</reference>
<feature type="region of interest" description="Disordered" evidence="1">
    <location>
        <begin position="124"/>
        <end position="178"/>
    </location>
</feature>
<feature type="region of interest" description="Disordered" evidence="1">
    <location>
        <begin position="24"/>
        <end position="51"/>
    </location>
</feature>